<keyword evidence="1" id="KW-0812">Transmembrane</keyword>
<sequence length="59" mass="6570">MFCFVQSYSSSSFFLIWISFCSCSTCLIVKLNSSCLSPTFILHLVCISAGKRKCMLLAC</sequence>
<keyword evidence="1" id="KW-1133">Transmembrane helix</keyword>
<organism evidence="2">
    <name type="scientific">Rhizophora mucronata</name>
    <name type="common">Asiatic mangrove</name>
    <dbReference type="NCBI Taxonomy" id="61149"/>
    <lineage>
        <taxon>Eukaryota</taxon>
        <taxon>Viridiplantae</taxon>
        <taxon>Streptophyta</taxon>
        <taxon>Embryophyta</taxon>
        <taxon>Tracheophyta</taxon>
        <taxon>Spermatophyta</taxon>
        <taxon>Magnoliopsida</taxon>
        <taxon>eudicotyledons</taxon>
        <taxon>Gunneridae</taxon>
        <taxon>Pentapetalae</taxon>
        <taxon>rosids</taxon>
        <taxon>fabids</taxon>
        <taxon>Malpighiales</taxon>
        <taxon>Rhizophoraceae</taxon>
        <taxon>Rhizophora</taxon>
    </lineage>
</organism>
<feature type="transmembrane region" description="Helical" evidence="1">
    <location>
        <begin position="12"/>
        <end position="31"/>
    </location>
</feature>
<name>A0A2P2NR00_RHIMU</name>
<dbReference type="AlphaFoldDB" id="A0A2P2NR00"/>
<evidence type="ECO:0000256" key="1">
    <source>
        <dbReference type="SAM" id="Phobius"/>
    </source>
</evidence>
<dbReference type="EMBL" id="GGEC01064370">
    <property type="protein sequence ID" value="MBX44854.1"/>
    <property type="molecule type" value="Transcribed_RNA"/>
</dbReference>
<proteinExistence type="predicted"/>
<keyword evidence="1" id="KW-0472">Membrane</keyword>
<evidence type="ECO:0000313" key="2">
    <source>
        <dbReference type="EMBL" id="MBX44854.1"/>
    </source>
</evidence>
<reference evidence="2" key="1">
    <citation type="submission" date="2018-02" db="EMBL/GenBank/DDBJ databases">
        <title>Rhizophora mucronata_Transcriptome.</title>
        <authorList>
            <person name="Meera S.P."/>
            <person name="Sreeshan A."/>
            <person name="Augustine A."/>
        </authorList>
    </citation>
    <scope>NUCLEOTIDE SEQUENCE</scope>
    <source>
        <tissue evidence="2">Leaf</tissue>
    </source>
</reference>
<protein>
    <submittedName>
        <fullName evidence="2">Uncharacterized protein</fullName>
    </submittedName>
</protein>
<accession>A0A2P2NR00</accession>